<reference evidence="1" key="1">
    <citation type="journal article" date="2013" name="Nature">
        <title>The genomes of four tapeworm species reveal adaptations to parasitism.</title>
        <authorList>
            <person name="Tsai I.J."/>
            <person name="Zarowiecki M."/>
            <person name="Holroyd N."/>
            <person name="Garciarrubio A."/>
            <person name="Sanchez-Flores A."/>
            <person name="Brooks K.L."/>
            <person name="Tracey A."/>
            <person name="Bobes R.J."/>
            <person name="Fragoso G."/>
            <person name="Sciutto E."/>
            <person name="Aslett M."/>
            <person name="Beasley H."/>
            <person name="Bennett H.M."/>
            <person name="Cai J."/>
            <person name="Camicia F."/>
            <person name="Clark R."/>
            <person name="Cucher M."/>
            <person name="De Silva N."/>
            <person name="Day T.A."/>
            <person name="Deplazes P."/>
            <person name="Estrada K."/>
            <person name="Fernandez C."/>
            <person name="Holland P.W."/>
            <person name="Hou J."/>
            <person name="Hu S."/>
            <person name="Huckvale T."/>
            <person name="Hung S.S."/>
            <person name="Kamenetzky L."/>
            <person name="Keane J.A."/>
            <person name="Kiss F."/>
            <person name="Koziol U."/>
            <person name="Lambert O."/>
            <person name="Liu K."/>
            <person name="Luo X."/>
            <person name="Luo Y."/>
            <person name="Macchiaroli N."/>
            <person name="Nichol S."/>
            <person name="Paps J."/>
            <person name="Parkinson J."/>
            <person name="Pouchkina-Stantcheva N."/>
            <person name="Riddiford N."/>
            <person name="Rosenzvit M."/>
            <person name="Salinas G."/>
            <person name="Wasmuth J.D."/>
            <person name="Zamanian M."/>
            <person name="Zheng Y."/>
            <person name="Cai X."/>
            <person name="Soberon X."/>
            <person name="Olson P.D."/>
            <person name="Laclette J.P."/>
            <person name="Brehm K."/>
            <person name="Berriman M."/>
            <person name="Garciarrubio A."/>
            <person name="Bobes R.J."/>
            <person name="Fragoso G."/>
            <person name="Sanchez-Flores A."/>
            <person name="Estrada K."/>
            <person name="Cevallos M.A."/>
            <person name="Morett E."/>
            <person name="Gonzalez V."/>
            <person name="Portillo T."/>
            <person name="Ochoa-Leyva A."/>
            <person name="Jose M.V."/>
            <person name="Sciutto E."/>
            <person name="Landa A."/>
            <person name="Jimenez L."/>
            <person name="Valdes V."/>
            <person name="Carrero J.C."/>
            <person name="Larralde C."/>
            <person name="Morales-Montor J."/>
            <person name="Limon-Lason J."/>
            <person name="Soberon X."/>
            <person name="Laclette J.P."/>
        </authorList>
    </citation>
    <scope>NUCLEOTIDE SEQUENCE [LARGE SCALE GENOMIC DNA]</scope>
</reference>
<evidence type="ECO:0000313" key="1">
    <source>
        <dbReference type="EMBL" id="CUT98738.1"/>
    </source>
</evidence>
<keyword evidence="2" id="KW-1185">Reference proteome</keyword>
<dbReference type="Proteomes" id="UP000017246">
    <property type="component" value="Unassembled WGS sequence"/>
</dbReference>
<dbReference type="EMBL" id="LN902844">
    <property type="protein sequence ID" value="CUT98738.1"/>
    <property type="molecule type" value="Genomic_DNA"/>
</dbReference>
<protein>
    <submittedName>
        <fullName evidence="1">RNA directed DNA polymerase (Reverse transcriptase)</fullName>
    </submittedName>
</protein>
<evidence type="ECO:0000313" key="2">
    <source>
        <dbReference type="Proteomes" id="UP000017246"/>
    </source>
</evidence>
<dbReference type="GO" id="GO:0003964">
    <property type="term" value="F:RNA-directed DNA polymerase activity"/>
    <property type="evidence" value="ECO:0007669"/>
    <property type="project" value="UniProtKB-KW"/>
</dbReference>
<keyword evidence="1" id="KW-0548">Nucleotidyltransferase</keyword>
<reference evidence="1" key="2">
    <citation type="submission" date="2015-11" db="EMBL/GenBank/DDBJ databases">
        <authorList>
            <person name="Zhang Y."/>
            <person name="Guo Z."/>
        </authorList>
    </citation>
    <scope>NUCLEOTIDE SEQUENCE</scope>
</reference>
<keyword evidence="1" id="KW-0695">RNA-directed DNA polymerase</keyword>
<accession>A0A0S4MN31</accession>
<proteinExistence type="predicted"/>
<organism evidence="1 2">
    <name type="scientific">Echinococcus multilocularis</name>
    <name type="common">Fox tapeworm</name>
    <dbReference type="NCBI Taxonomy" id="6211"/>
    <lineage>
        <taxon>Eukaryota</taxon>
        <taxon>Metazoa</taxon>
        <taxon>Spiralia</taxon>
        <taxon>Lophotrochozoa</taxon>
        <taxon>Platyhelminthes</taxon>
        <taxon>Cestoda</taxon>
        <taxon>Eucestoda</taxon>
        <taxon>Cyclophyllidea</taxon>
        <taxon>Taeniidae</taxon>
        <taxon>Echinococcus</taxon>
    </lineage>
</organism>
<name>A0A0S4MN31_ECHMU</name>
<keyword evidence="1" id="KW-0808">Transferase</keyword>
<sequence length="259" mass="28522">MGNWALGYTSGPQALLCVGIHILPQQYSFYRLLGEQGVLHWRQRKPIPIPKDNHSECLMTPNRMVEIISALIKYLSSVLYRNAFTNRRCGLSEARHNPSLLLKFRQGVPVRQPPALAITTTSSTLKPTRSANWSVHAASVLYLMARRAFPYSILTGLERDSQCRVFCNAKALLSFAEGVFSTQRGTEVNAGVSLPKEDADDICSDLFGAAADPTSTLVDLCAQLTHVSDANDSCRRNQTHLATLQTDITSSSRRSNPSG</sequence>
<dbReference type="AlphaFoldDB" id="A0A0S4MN31"/>